<evidence type="ECO:0000313" key="8">
    <source>
        <dbReference type="Proteomes" id="UP001322744"/>
    </source>
</evidence>
<keyword evidence="5 6" id="KW-0472">Membrane</keyword>
<dbReference type="PANTHER" id="PTHR30093:SF44">
    <property type="entry name" value="TYPE II SECRETION SYSTEM CORE PROTEIN G"/>
    <property type="match status" value="1"/>
</dbReference>
<dbReference type="RefSeq" id="WP_045175339.1">
    <property type="nucleotide sequence ID" value="NZ_CP139957.1"/>
</dbReference>
<reference evidence="7 8" key="1">
    <citation type="submission" date="2023-12" db="EMBL/GenBank/DDBJ databases">
        <authorList>
            <person name="Manesh M.J.H."/>
            <person name="Bing R.G."/>
            <person name="Willard D.J."/>
            <person name="Kelly R.M."/>
        </authorList>
    </citation>
    <scope>NUCLEOTIDE SEQUENCE [LARGE SCALE GENOMIC DNA]</scope>
    <source>
        <strain evidence="7 8">DSM 8977</strain>
    </source>
</reference>
<organism evidence="7 8">
    <name type="scientific">Anaerocellum danielii</name>
    <dbReference type="NCBI Taxonomy" id="1387557"/>
    <lineage>
        <taxon>Bacteria</taxon>
        <taxon>Bacillati</taxon>
        <taxon>Bacillota</taxon>
        <taxon>Bacillota incertae sedis</taxon>
        <taxon>Caldicellulosiruptorales</taxon>
        <taxon>Caldicellulosiruptoraceae</taxon>
        <taxon>Anaerocellum</taxon>
    </lineage>
</organism>
<keyword evidence="3 6" id="KW-0812">Transmembrane</keyword>
<dbReference type="Pfam" id="PF07963">
    <property type="entry name" value="N_methyl"/>
    <property type="match status" value="1"/>
</dbReference>
<feature type="transmembrane region" description="Helical" evidence="6">
    <location>
        <begin position="21"/>
        <end position="40"/>
    </location>
</feature>
<dbReference type="InterPro" id="IPR012902">
    <property type="entry name" value="N_methyl_site"/>
</dbReference>
<dbReference type="EMBL" id="CP139957">
    <property type="protein sequence ID" value="WPX08022.1"/>
    <property type="molecule type" value="Genomic_DNA"/>
</dbReference>
<accession>A0ABZ0TX56</accession>
<dbReference type="PANTHER" id="PTHR30093">
    <property type="entry name" value="GENERAL SECRETION PATHWAY PROTEIN G"/>
    <property type="match status" value="1"/>
</dbReference>
<name>A0ABZ0TX56_9FIRM</name>
<keyword evidence="2" id="KW-0488">Methylation</keyword>
<dbReference type="PROSITE" id="PS00409">
    <property type="entry name" value="PROKAR_NTER_METHYL"/>
    <property type="match status" value="1"/>
</dbReference>
<evidence type="ECO:0000256" key="6">
    <source>
        <dbReference type="SAM" id="Phobius"/>
    </source>
</evidence>
<dbReference type="SUPFAM" id="SSF54523">
    <property type="entry name" value="Pili subunits"/>
    <property type="match status" value="1"/>
</dbReference>
<gene>
    <name evidence="7" type="ORF">SOJ16_001872</name>
</gene>
<protein>
    <submittedName>
        <fullName evidence="7">Prepilin-type N-terminal cleavage/methylation domain-containing protein</fullName>
    </submittedName>
</protein>
<evidence type="ECO:0000256" key="2">
    <source>
        <dbReference type="ARBA" id="ARBA00022481"/>
    </source>
</evidence>
<dbReference type="Proteomes" id="UP001322744">
    <property type="component" value="Chromosome"/>
</dbReference>
<sequence length="146" mass="15992">MMAWLVKQVNSKHKGFTLIEMVIVVAIIAILIAIAVPQVLKQINKSKIEADKANAKNIATAIQQWVSEGNVLNDTGNNWVTIKDKDPVSTGNGIVDYLGSGLPKTKLKNGDFYYKYDATNQVLRIGAENSNGTVVELYPSPDPSYK</sequence>
<evidence type="ECO:0000313" key="7">
    <source>
        <dbReference type="EMBL" id="WPX08022.1"/>
    </source>
</evidence>
<evidence type="ECO:0000256" key="4">
    <source>
        <dbReference type="ARBA" id="ARBA00022989"/>
    </source>
</evidence>
<evidence type="ECO:0000256" key="1">
    <source>
        <dbReference type="ARBA" id="ARBA00004167"/>
    </source>
</evidence>
<evidence type="ECO:0000256" key="5">
    <source>
        <dbReference type="ARBA" id="ARBA00023136"/>
    </source>
</evidence>
<dbReference type="Gene3D" id="3.30.700.10">
    <property type="entry name" value="Glycoprotein, Type 4 Pilin"/>
    <property type="match status" value="1"/>
</dbReference>
<dbReference type="InterPro" id="IPR045584">
    <property type="entry name" value="Pilin-like"/>
</dbReference>
<keyword evidence="4 6" id="KW-1133">Transmembrane helix</keyword>
<evidence type="ECO:0000256" key="3">
    <source>
        <dbReference type="ARBA" id="ARBA00022692"/>
    </source>
</evidence>
<keyword evidence="8" id="KW-1185">Reference proteome</keyword>
<proteinExistence type="predicted"/>
<dbReference type="NCBIfam" id="TIGR02532">
    <property type="entry name" value="IV_pilin_GFxxxE"/>
    <property type="match status" value="1"/>
</dbReference>
<comment type="subcellular location">
    <subcellularLocation>
        <location evidence="1">Membrane</location>
        <topology evidence="1">Single-pass membrane protein</topology>
    </subcellularLocation>
</comment>